<protein>
    <submittedName>
        <fullName evidence="2">Uncharacterized protein</fullName>
    </submittedName>
</protein>
<reference evidence="2 3" key="1">
    <citation type="journal article" date="2020" name="Cell">
        <title>Large-Scale Comparative Analyses of Tick Genomes Elucidate Their Genetic Diversity and Vector Capacities.</title>
        <authorList>
            <consortium name="Tick Genome and Microbiome Consortium (TIGMIC)"/>
            <person name="Jia N."/>
            <person name="Wang J."/>
            <person name="Shi W."/>
            <person name="Du L."/>
            <person name="Sun Y."/>
            <person name="Zhan W."/>
            <person name="Jiang J.F."/>
            <person name="Wang Q."/>
            <person name="Zhang B."/>
            <person name="Ji P."/>
            <person name="Bell-Sakyi L."/>
            <person name="Cui X.M."/>
            <person name="Yuan T.T."/>
            <person name="Jiang B.G."/>
            <person name="Yang W.F."/>
            <person name="Lam T.T."/>
            <person name="Chang Q.C."/>
            <person name="Ding S.J."/>
            <person name="Wang X.J."/>
            <person name="Zhu J.G."/>
            <person name="Ruan X.D."/>
            <person name="Zhao L."/>
            <person name="Wei J.T."/>
            <person name="Ye R.Z."/>
            <person name="Que T.C."/>
            <person name="Du C.H."/>
            <person name="Zhou Y.H."/>
            <person name="Cheng J.X."/>
            <person name="Dai P.F."/>
            <person name="Guo W.B."/>
            <person name="Han X.H."/>
            <person name="Huang E.J."/>
            <person name="Li L.F."/>
            <person name="Wei W."/>
            <person name="Gao Y.C."/>
            <person name="Liu J.Z."/>
            <person name="Shao H.Z."/>
            <person name="Wang X."/>
            <person name="Wang C.C."/>
            <person name="Yang T.C."/>
            <person name="Huo Q.B."/>
            <person name="Li W."/>
            <person name="Chen H.Y."/>
            <person name="Chen S.E."/>
            <person name="Zhou L.G."/>
            <person name="Ni X.B."/>
            <person name="Tian J.H."/>
            <person name="Sheng Y."/>
            <person name="Liu T."/>
            <person name="Pan Y.S."/>
            <person name="Xia L.Y."/>
            <person name="Li J."/>
            <person name="Zhao F."/>
            <person name="Cao W.C."/>
        </authorList>
    </citation>
    <scope>NUCLEOTIDE SEQUENCE [LARGE SCALE GENOMIC DNA]</scope>
    <source>
        <strain evidence="2">HaeL-2018</strain>
    </source>
</reference>
<dbReference type="SUPFAM" id="SSF46689">
    <property type="entry name" value="Homeodomain-like"/>
    <property type="match status" value="1"/>
</dbReference>
<evidence type="ECO:0000313" key="3">
    <source>
        <dbReference type="Proteomes" id="UP000821853"/>
    </source>
</evidence>
<dbReference type="AlphaFoldDB" id="A0A9J6GFU4"/>
<comment type="subcellular location">
    <subcellularLocation>
        <location evidence="1">Nucleus</location>
    </subcellularLocation>
</comment>
<dbReference type="Gene3D" id="3.30.420.10">
    <property type="entry name" value="Ribonuclease H-like superfamily/Ribonuclease H"/>
    <property type="match status" value="1"/>
</dbReference>
<dbReference type="InterPro" id="IPR009057">
    <property type="entry name" value="Homeodomain-like_sf"/>
</dbReference>
<accession>A0A9J6GFU4</accession>
<gene>
    <name evidence="2" type="ORF">HPB48_004965</name>
</gene>
<evidence type="ECO:0000313" key="2">
    <source>
        <dbReference type="EMBL" id="KAH9373220.1"/>
    </source>
</evidence>
<proteinExistence type="predicted"/>
<organism evidence="2 3">
    <name type="scientific">Haemaphysalis longicornis</name>
    <name type="common">Bush tick</name>
    <dbReference type="NCBI Taxonomy" id="44386"/>
    <lineage>
        <taxon>Eukaryota</taxon>
        <taxon>Metazoa</taxon>
        <taxon>Ecdysozoa</taxon>
        <taxon>Arthropoda</taxon>
        <taxon>Chelicerata</taxon>
        <taxon>Arachnida</taxon>
        <taxon>Acari</taxon>
        <taxon>Parasitiformes</taxon>
        <taxon>Ixodida</taxon>
        <taxon>Ixodoidea</taxon>
        <taxon>Ixodidae</taxon>
        <taxon>Haemaphysalinae</taxon>
        <taxon>Haemaphysalis</taxon>
    </lineage>
</organism>
<name>A0A9J6GFU4_HAELO</name>
<sequence>MSRVPEEDRCRIVELLNKGYSQRRIRELVSRPLHTVNRIVQEYRYEGRIRDVPRDHPAWGLALAPVHTARSVQAHLEQTGIEQLTWGPKGAGLNIIENVWGRTKVALNRTPMPSATEDELWAAVLAEWQRLASDTSLVTALYESLPSRMSAVVEVNDDMTH</sequence>
<keyword evidence="3" id="KW-1185">Reference proteome</keyword>
<dbReference type="GO" id="GO:0005634">
    <property type="term" value="C:nucleus"/>
    <property type="evidence" value="ECO:0007669"/>
    <property type="project" value="UniProtKB-SubCell"/>
</dbReference>
<dbReference type="VEuPathDB" id="VectorBase:HLOH_043569"/>
<dbReference type="OMA" id="GIEQLTW"/>
<comment type="caution">
    <text evidence="2">The sequence shown here is derived from an EMBL/GenBank/DDBJ whole genome shotgun (WGS) entry which is preliminary data.</text>
</comment>
<evidence type="ECO:0000256" key="1">
    <source>
        <dbReference type="ARBA" id="ARBA00004123"/>
    </source>
</evidence>
<dbReference type="Proteomes" id="UP000821853">
    <property type="component" value="Chromosome 4"/>
</dbReference>
<dbReference type="EMBL" id="JABSTR010000006">
    <property type="protein sequence ID" value="KAH9373220.1"/>
    <property type="molecule type" value="Genomic_DNA"/>
</dbReference>
<dbReference type="InterPro" id="IPR036397">
    <property type="entry name" value="RNaseH_sf"/>
</dbReference>
<dbReference type="OrthoDB" id="6503215at2759"/>
<dbReference type="GO" id="GO:0003676">
    <property type="term" value="F:nucleic acid binding"/>
    <property type="evidence" value="ECO:0007669"/>
    <property type="project" value="InterPro"/>
</dbReference>